<keyword evidence="1" id="KW-0472">Membrane</keyword>
<organism evidence="2 3">
    <name type="scientific">Hyaloscypha variabilis (strain UAMH 11265 / GT02V1 / F)</name>
    <name type="common">Meliniomyces variabilis</name>
    <dbReference type="NCBI Taxonomy" id="1149755"/>
    <lineage>
        <taxon>Eukaryota</taxon>
        <taxon>Fungi</taxon>
        <taxon>Dikarya</taxon>
        <taxon>Ascomycota</taxon>
        <taxon>Pezizomycotina</taxon>
        <taxon>Leotiomycetes</taxon>
        <taxon>Helotiales</taxon>
        <taxon>Hyaloscyphaceae</taxon>
        <taxon>Hyaloscypha</taxon>
        <taxon>Hyaloscypha variabilis</taxon>
    </lineage>
</organism>
<protein>
    <submittedName>
        <fullName evidence="2">Uncharacterized protein</fullName>
    </submittedName>
</protein>
<dbReference type="OrthoDB" id="444631at2759"/>
<proteinExistence type="predicted"/>
<dbReference type="AlphaFoldDB" id="A0A2J6QZG2"/>
<keyword evidence="3" id="KW-1185">Reference proteome</keyword>
<dbReference type="EMBL" id="KZ613961">
    <property type="protein sequence ID" value="PMD31666.1"/>
    <property type="molecule type" value="Genomic_DNA"/>
</dbReference>
<keyword evidence="1" id="KW-0812">Transmembrane</keyword>
<evidence type="ECO:0000313" key="3">
    <source>
        <dbReference type="Proteomes" id="UP000235786"/>
    </source>
</evidence>
<keyword evidence="1" id="KW-1133">Transmembrane helix</keyword>
<dbReference type="Proteomes" id="UP000235786">
    <property type="component" value="Unassembled WGS sequence"/>
</dbReference>
<evidence type="ECO:0000256" key="1">
    <source>
        <dbReference type="SAM" id="Phobius"/>
    </source>
</evidence>
<evidence type="ECO:0000313" key="2">
    <source>
        <dbReference type="EMBL" id="PMD31666.1"/>
    </source>
</evidence>
<accession>A0A2J6QZG2</accession>
<sequence length="122" mass="14047">MEISGAVPPPSGVKPNFEHPESIGYRIIIGAVVCWWSATVVLFLRLYTRRNVTHIIAIEDYILFVGWYQLKLSGVKHGAGIHFWDLPTTTLNSFIRGRLHLKDSNLVGYCRIRILWRLYSLH</sequence>
<name>A0A2J6QZG2_HYAVF</name>
<reference evidence="2 3" key="1">
    <citation type="submission" date="2016-04" db="EMBL/GenBank/DDBJ databases">
        <title>A degradative enzymes factory behind the ericoid mycorrhizal symbiosis.</title>
        <authorList>
            <consortium name="DOE Joint Genome Institute"/>
            <person name="Martino E."/>
            <person name="Morin E."/>
            <person name="Grelet G."/>
            <person name="Kuo A."/>
            <person name="Kohler A."/>
            <person name="Daghino S."/>
            <person name="Barry K."/>
            <person name="Choi C."/>
            <person name="Cichocki N."/>
            <person name="Clum A."/>
            <person name="Copeland A."/>
            <person name="Hainaut M."/>
            <person name="Haridas S."/>
            <person name="Labutti K."/>
            <person name="Lindquist E."/>
            <person name="Lipzen A."/>
            <person name="Khouja H.-R."/>
            <person name="Murat C."/>
            <person name="Ohm R."/>
            <person name="Olson A."/>
            <person name="Spatafora J."/>
            <person name="Veneault-Fourrey C."/>
            <person name="Henrissat B."/>
            <person name="Grigoriev I."/>
            <person name="Martin F."/>
            <person name="Perotto S."/>
        </authorList>
    </citation>
    <scope>NUCLEOTIDE SEQUENCE [LARGE SCALE GENOMIC DNA]</scope>
    <source>
        <strain evidence="2 3">F</strain>
    </source>
</reference>
<feature type="transmembrane region" description="Helical" evidence="1">
    <location>
        <begin position="23"/>
        <end position="44"/>
    </location>
</feature>
<gene>
    <name evidence="2" type="ORF">L207DRAFT_572478</name>
</gene>